<keyword evidence="6" id="KW-1185">Reference proteome</keyword>
<feature type="domain" description="GFO/IDH/MocA-like oxidoreductase" evidence="4">
    <location>
        <begin position="131"/>
        <end position="267"/>
    </location>
</feature>
<feature type="domain" description="Gfo/Idh/MocA-like oxidoreductase N-terminal" evidence="3">
    <location>
        <begin position="3"/>
        <end position="118"/>
    </location>
</feature>
<dbReference type="STRING" id="525904.Tter_1937"/>
<dbReference type="eggNOG" id="COG0673">
    <property type="taxonomic scope" value="Bacteria"/>
</dbReference>
<comment type="similarity">
    <text evidence="1">Belongs to the Gfo/Idh/MocA family.</text>
</comment>
<dbReference type="SUPFAM" id="SSF55347">
    <property type="entry name" value="Glyceraldehyde-3-phosphate dehydrogenase-like, C-terminal domain"/>
    <property type="match status" value="1"/>
</dbReference>
<sequence>MTKLGIIGCGDVAFRSYFPVLEQLGDAQVVACFDTVADRARRAAARFPGAEAYTAYEEFLAHPGLDAVINLTPAPLHAQVTEAALRAGKHVLSEKPIASKVEDAQALIELAREQGLLLLAAPAVMATPRFKWVKRLLASGRIGSPTLAVAQMATMGPASWREYTGDPTVFYSATVGPVVDIGVYALHAVTGLLGPARRVQAMGGIAIPERKVLTGPHAGKKIQVEANDHVLIHLDFGHSRFAQVLASFAVPNSKAPAIELHCTGGTLSLDITRWYEGYGSIDVYLEDGSELGVEGWINGLYPPLPDEGPTFSLIGYGPAHFVRCLAGKEEPILTAEHATHVLEIMNKIGDSIRQGRALDLDTSF</sequence>
<organism evidence="5 6">
    <name type="scientific">Thermobaculum terrenum (strain ATCC BAA-798 / CCMEE 7001 / YNP1)</name>
    <dbReference type="NCBI Taxonomy" id="525904"/>
    <lineage>
        <taxon>Bacteria</taxon>
        <taxon>Bacillati</taxon>
        <taxon>Chloroflexota</taxon>
        <taxon>Chloroflexia</taxon>
        <taxon>Candidatus Thermobaculales</taxon>
        <taxon>Candidatus Thermobaculaceae</taxon>
        <taxon>Thermobaculum</taxon>
    </lineage>
</organism>
<dbReference type="GO" id="GO:0000166">
    <property type="term" value="F:nucleotide binding"/>
    <property type="evidence" value="ECO:0007669"/>
    <property type="project" value="InterPro"/>
</dbReference>
<dbReference type="Pfam" id="PF01408">
    <property type="entry name" value="GFO_IDH_MocA"/>
    <property type="match status" value="1"/>
</dbReference>
<dbReference type="Proteomes" id="UP000000323">
    <property type="component" value="Chromosome 2"/>
</dbReference>
<evidence type="ECO:0000313" key="6">
    <source>
        <dbReference type="Proteomes" id="UP000000323"/>
    </source>
</evidence>
<dbReference type="Gene3D" id="3.30.360.10">
    <property type="entry name" value="Dihydrodipicolinate Reductase, domain 2"/>
    <property type="match status" value="1"/>
</dbReference>
<dbReference type="RefSeq" id="WP_012875874.1">
    <property type="nucleotide sequence ID" value="NC_013526.1"/>
</dbReference>
<reference evidence="6" key="1">
    <citation type="journal article" date="2010" name="Stand. Genomic Sci.">
        <title>Complete genome sequence of 'Thermobaculum terrenum' type strain (YNP1).</title>
        <authorList>
            <person name="Kiss H."/>
            <person name="Cleland D."/>
            <person name="Lapidus A."/>
            <person name="Lucas S."/>
            <person name="Glavina Del Rio T."/>
            <person name="Nolan M."/>
            <person name="Tice H."/>
            <person name="Han C."/>
            <person name="Goodwin L."/>
            <person name="Pitluck S."/>
            <person name="Liolios K."/>
            <person name="Ivanova N."/>
            <person name="Mavromatis K."/>
            <person name="Ovchinnikova G."/>
            <person name="Pati A."/>
            <person name="Chen A."/>
            <person name="Palaniappan K."/>
            <person name="Land M."/>
            <person name="Hauser L."/>
            <person name="Chang Y."/>
            <person name="Jeffries C."/>
            <person name="Lu M."/>
            <person name="Brettin T."/>
            <person name="Detter J."/>
            <person name="Goker M."/>
            <person name="Tindall B."/>
            <person name="Beck B."/>
            <person name="McDermott T."/>
            <person name="Woyke T."/>
            <person name="Bristow J."/>
            <person name="Eisen J."/>
            <person name="Markowitz V."/>
            <person name="Hugenholtz P."/>
            <person name="Kyrpides N."/>
            <person name="Klenk H."/>
            <person name="Cheng J."/>
        </authorList>
    </citation>
    <scope>NUCLEOTIDE SEQUENCE [LARGE SCALE GENOMIC DNA]</scope>
    <source>
        <strain evidence="6">ATCC BAA-798 / YNP1</strain>
    </source>
</reference>
<dbReference type="PANTHER" id="PTHR43708:SF5">
    <property type="entry name" value="CONSERVED EXPRESSED OXIDOREDUCTASE (EUROFUNG)-RELATED"/>
    <property type="match status" value="1"/>
</dbReference>
<dbReference type="Pfam" id="PF22725">
    <property type="entry name" value="GFO_IDH_MocA_C3"/>
    <property type="match status" value="1"/>
</dbReference>
<dbReference type="InterPro" id="IPR051317">
    <property type="entry name" value="Gfo/Idh/MocA_oxidoreduct"/>
</dbReference>
<proteinExistence type="inferred from homology"/>
<keyword evidence="2" id="KW-0560">Oxidoreductase</keyword>
<evidence type="ECO:0000313" key="5">
    <source>
        <dbReference type="EMBL" id="ACZ42843.1"/>
    </source>
</evidence>
<dbReference type="AlphaFoldDB" id="D1CGH2"/>
<name>D1CGH2_THET1</name>
<dbReference type="OrthoDB" id="9776544at2"/>
<dbReference type="EMBL" id="CP001826">
    <property type="protein sequence ID" value="ACZ42843.1"/>
    <property type="molecule type" value="Genomic_DNA"/>
</dbReference>
<protein>
    <submittedName>
        <fullName evidence="5">Oxidoreductase domain protein</fullName>
    </submittedName>
</protein>
<accession>D1CGH2</accession>
<evidence type="ECO:0000256" key="2">
    <source>
        <dbReference type="ARBA" id="ARBA00023002"/>
    </source>
</evidence>
<dbReference type="GO" id="GO:0016491">
    <property type="term" value="F:oxidoreductase activity"/>
    <property type="evidence" value="ECO:0007669"/>
    <property type="project" value="UniProtKB-KW"/>
</dbReference>
<evidence type="ECO:0000256" key="1">
    <source>
        <dbReference type="ARBA" id="ARBA00010928"/>
    </source>
</evidence>
<dbReference type="HOGENOM" id="CLU_023194_1_4_0"/>
<dbReference type="PANTHER" id="PTHR43708">
    <property type="entry name" value="CONSERVED EXPRESSED OXIDOREDUCTASE (EUROFUNG)"/>
    <property type="match status" value="1"/>
</dbReference>
<dbReference type="InterPro" id="IPR036291">
    <property type="entry name" value="NAD(P)-bd_dom_sf"/>
</dbReference>
<dbReference type="KEGG" id="ttr:Tter_1937"/>
<evidence type="ECO:0000259" key="4">
    <source>
        <dbReference type="Pfam" id="PF22725"/>
    </source>
</evidence>
<dbReference type="InterPro" id="IPR055170">
    <property type="entry name" value="GFO_IDH_MocA-like_dom"/>
</dbReference>
<dbReference type="SUPFAM" id="SSF51735">
    <property type="entry name" value="NAD(P)-binding Rossmann-fold domains"/>
    <property type="match status" value="1"/>
</dbReference>
<dbReference type="InterPro" id="IPR000683">
    <property type="entry name" value="Gfo/Idh/MocA-like_OxRdtase_N"/>
</dbReference>
<dbReference type="Gene3D" id="3.40.50.720">
    <property type="entry name" value="NAD(P)-binding Rossmann-like Domain"/>
    <property type="match status" value="1"/>
</dbReference>
<gene>
    <name evidence="5" type="ordered locus">Tter_1937</name>
</gene>
<evidence type="ECO:0000259" key="3">
    <source>
        <dbReference type="Pfam" id="PF01408"/>
    </source>
</evidence>